<feature type="region of interest" description="Disordered" evidence="1">
    <location>
        <begin position="45"/>
        <end position="74"/>
    </location>
</feature>
<evidence type="ECO:0000313" key="3">
    <source>
        <dbReference type="Proteomes" id="UP000235388"/>
    </source>
</evidence>
<dbReference type="Proteomes" id="UP000235388">
    <property type="component" value="Unassembled WGS sequence"/>
</dbReference>
<gene>
    <name evidence="2" type="ORF">PCANC_26913</name>
</gene>
<evidence type="ECO:0000313" key="2">
    <source>
        <dbReference type="EMBL" id="PLW05703.1"/>
    </source>
</evidence>
<evidence type="ECO:0000256" key="1">
    <source>
        <dbReference type="SAM" id="MobiDB-lite"/>
    </source>
</evidence>
<reference evidence="2 3" key="1">
    <citation type="submission" date="2017-11" db="EMBL/GenBank/DDBJ databases">
        <title>De novo assembly and phasing of dikaryotic genomes from two isolates of Puccinia coronata f. sp. avenae, the causal agent of oat crown rust.</title>
        <authorList>
            <person name="Miller M.E."/>
            <person name="Zhang Y."/>
            <person name="Omidvar V."/>
            <person name="Sperschneider J."/>
            <person name="Schwessinger B."/>
            <person name="Raley C."/>
            <person name="Palmer J.M."/>
            <person name="Garnica D."/>
            <person name="Upadhyaya N."/>
            <person name="Rathjen J."/>
            <person name="Taylor J.M."/>
            <person name="Park R.F."/>
            <person name="Dodds P.N."/>
            <person name="Hirsch C.D."/>
            <person name="Kianian S.F."/>
            <person name="Figueroa M."/>
        </authorList>
    </citation>
    <scope>NUCLEOTIDE SEQUENCE [LARGE SCALE GENOMIC DNA]</scope>
    <source>
        <strain evidence="2">12NC29</strain>
    </source>
</reference>
<feature type="compositionally biased region" description="Polar residues" evidence="1">
    <location>
        <begin position="48"/>
        <end position="57"/>
    </location>
</feature>
<keyword evidence="3" id="KW-1185">Reference proteome</keyword>
<proteinExistence type="predicted"/>
<sequence>MIKSSSSEPSINPPCRPNLIPASEPCKTLIDAMPVHPFIPGKRLVDESQISSEQPSLDSVHPGHSSYPPDARSSPAFAAPHETFHPTCVCISSCPWSCSSCSRRSLRPPPLPPETAVML</sequence>
<accession>A0A2N5RXL9</accession>
<dbReference type="EMBL" id="PGCJ01001401">
    <property type="protein sequence ID" value="PLW05703.1"/>
    <property type="molecule type" value="Genomic_DNA"/>
</dbReference>
<dbReference type="AlphaFoldDB" id="A0A2N5RXL9"/>
<organism evidence="2 3">
    <name type="scientific">Puccinia coronata f. sp. avenae</name>
    <dbReference type="NCBI Taxonomy" id="200324"/>
    <lineage>
        <taxon>Eukaryota</taxon>
        <taxon>Fungi</taxon>
        <taxon>Dikarya</taxon>
        <taxon>Basidiomycota</taxon>
        <taxon>Pucciniomycotina</taxon>
        <taxon>Pucciniomycetes</taxon>
        <taxon>Pucciniales</taxon>
        <taxon>Pucciniaceae</taxon>
        <taxon>Puccinia</taxon>
    </lineage>
</organism>
<comment type="caution">
    <text evidence="2">The sequence shown here is derived from an EMBL/GenBank/DDBJ whole genome shotgun (WGS) entry which is preliminary data.</text>
</comment>
<name>A0A2N5RXL9_9BASI</name>
<protein>
    <submittedName>
        <fullName evidence="2">Uncharacterized protein</fullName>
    </submittedName>
</protein>